<protein>
    <submittedName>
        <fullName evidence="2">Uncharacterized protein</fullName>
    </submittedName>
</protein>
<proteinExistence type="predicted"/>
<dbReference type="Gene3D" id="2.120.10.30">
    <property type="entry name" value="TolB, C-terminal domain"/>
    <property type="match status" value="2"/>
</dbReference>
<dbReference type="PANTHER" id="PTHR36842:SF1">
    <property type="entry name" value="PROTEIN TOLB"/>
    <property type="match status" value="1"/>
</dbReference>
<evidence type="ECO:0000313" key="3">
    <source>
        <dbReference type="Proteomes" id="UP000194841"/>
    </source>
</evidence>
<evidence type="ECO:0000256" key="1">
    <source>
        <dbReference type="SAM" id="SignalP"/>
    </source>
</evidence>
<feature type="chain" id="PRO_5012293717" evidence="1">
    <location>
        <begin position="19"/>
        <end position="940"/>
    </location>
</feature>
<accession>A0A2C9ZZN7</accession>
<dbReference type="OrthoDB" id="33879at2"/>
<dbReference type="PANTHER" id="PTHR36842">
    <property type="entry name" value="PROTEIN TOLB HOMOLOG"/>
    <property type="match status" value="1"/>
</dbReference>
<dbReference type="Proteomes" id="UP000194841">
    <property type="component" value="Unassembled WGS sequence"/>
</dbReference>
<dbReference type="InterPro" id="IPR011042">
    <property type="entry name" value="6-blade_b-propeller_TolB-like"/>
</dbReference>
<comment type="caution">
    <text evidence="2">The sequence shown here is derived from an EMBL/GenBank/DDBJ whole genome shotgun (WGS) entry which is preliminary data.</text>
</comment>
<dbReference type="SUPFAM" id="SSF82171">
    <property type="entry name" value="DPP6 N-terminal domain-like"/>
    <property type="match status" value="1"/>
</dbReference>
<gene>
    <name evidence="2" type="ORF">B1199_19140</name>
</gene>
<name>A0A2C9ZZN7_PSEDV</name>
<dbReference type="EMBL" id="MWPV01000007">
    <property type="protein sequence ID" value="OUL56228.1"/>
    <property type="molecule type" value="Genomic_DNA"/>
</dbReference>
<dbReference type="RefSeq" id="WP_086745742.1">
    <property type="nucleotide sequence ID" value="NZ_MWPV01000007.1"/>
</dbReference>
<keyword evidence="3" id="KW-1185">Reference proteome</keyword>
<organism evidence="2 3">
    <name type="scientific">Pseudoalteromonas ulvae</name>
    <dbReference type="NCBI Taxonomy" id="107327"/>
    <lineage>
        <taxon>Bacteria</taxon>
        <taxon>Pseudomonadati</taxon>
        <taxon>Pseudomonadota</taxon>
        <taxon>Gammaproteobacteria</taxon>
        <taxon>Alteromonadales</taxon>
        <taxon>Pseudoalteromonadaceae</taxon>
        <taxon>Pseudoalteromonas</taxon>
    </lineage>
</organism>
<feature type="signal peptide" evidence="1">
    <location>
        <begin position="1"/>
        <end position="18"/>
    </location>
</feature>
<keyword evidence="1" id="KW-0732">Signal</keyword>
<dbReference type="AlphaFoldDB" id="A0A2C9ZZN7"/>
<evidence type="ECO:0000313" key="2">
    <source>
        <dbReference type="EMBL" id="OUL56228.1"/>
    </source>
</evidence>
<reference evidence="2 3" key="1">
    <citation type="submission" date="2017-02" db="EMBL/GenBank/DDBJ databases">
        <title>Pseudoalteromonas ulvae TC14 Genome.</title>
        <authorList>
            <person name="Molmeret M."/>
        </authorList>
    </citation>
    <scope>NUCLEOTIDE SEQUENCE [LARGE SCALE GENOMIC DNA]</scope>
    <source>
        <strain evidence="2">TC14</strain>
    </source>
</reference>
<sequence length="940" mass="105894">MKKNLIALSLALSFTAQAQTQWQTIETDNFKVHFNQEYQAWARSAANELESVRSKVLEQQNRALDKKVDVLVFDPLNRANGFAIPASNHPLMALYASPPQSDTVISNSSGWQQLLALHEYIHLVHLAQPSRSEWKQALRDVSGLYDVAQGMQVPRWAAEGYATLLESQMTGRGRLHDNYVEALLTQFAKEGMLPSYGQLNAVDGGYMAGSMAYLMGVRYLQWLEDNFDKATLDAVWTRTRAVESRDFNQAFTGVFGQSPDKLYRRFVAEYTHKALSKEHLQPELNSNLWFDLDHIQQSPALSPEQDKLAMVSVDTDGHTQLTIYATADNEKAAEEFNKKQQAILADDPGDIIDVAPITFAREQKQTLQQINQQGIVTPQWLDNETLVFGAFSVANNELASRHQDLFRFDLQSGQIKQLTEFANVRRFSISEDKTTAYAERAQFGYSELVKVDLASGQVSEITSKDLATVYDFPVVHQNKLAYLKTSLNENWALWVKNLDNQSISQVPMPKDYQFLSYPAWSLDGQSIYYVAGVAGETNIYRYDFASDRLVQLTQGQQVTAYPMPMQEGGILYQAINSQGPDLYKLPEDAPFVEVTERAEALIADTSQAQAHILPAAKVYQQEIGETKSYDPTEQNITLSIGEHYASAATTLIQIGLKGGDFLNQLTWQVGGAFDTKSALSGGFAEIKYTALPVDLSAHLFSYDLDSSKQYQNQDAFNAQVKATGLFTQMSYPYRNDQFTLNSHLAYNYSDYQQGHAMWLRAGIDQRWQRDWQAFAIGQSVSAKVYEGDIDGESWHGYDLQAQLFGKAWHFPMYSEYQKRSRTDSQLSLGGFESSLIKADVHAEYVIAPELPFFSVAGDEFESLSAGVSYEVGEPWFYYQQYKVNGQEFADSYGVKWQERVSFNLGPAAINDLKINFGVVKVAGDTIEDEIRGWLGLWYSL</sequence>